<accession>K0XJ62</accession>
<dbReference type="HOGENOM" id="CLU_2840936_0_0_10"/>
<name>K0XJ62_9BACT</name>
<gene>
    <name evidence="1" type="ORF">HMPREF9448_01734</name>
</gene>
<dbReference type="EMBL" id="ADLE01000011">
    <property type="protein sequence ID" value="EJZ63895.1"/>
    <property type="molecule type" value="Genomic_DNA"/>
</dbReference>
<evidence type="ECO:0000313" key="2">
    <source>
        <dbReference type="Proteomes" id="UP000006044"/>
    </source>
</evidence>
<dbReference type="Proteomes" id="UP000006044">
    <property type="component" value="Unassembled WGS sequence"/>
</dbReference>
<evidence type="ECO:0000313" key="1">
    <source>
        <dbReference type="EMBL" id="EJZ63895.1"/>
    </source>
</evidence>
<keyword evidence="2" id="KW-1185">Reference proteome</keyword>
<dbReference type="AlphaFoldDB" id="K0XJ62"/>
<reference evidence="1 2" key="1">
    <citation type="submission" date="2012-08" db="EMBL/GenBank/DDBJ databases">
        <title>The Genome Sequence of Barnesiella intestinihominis YIT 11860.</title>
        <authorList>
            <consortium name="The Broad Institute Genome Sequencing Platform"/>
            <person name="Earl A."/>
            <person name="Ward D."/>
            <person name="Feldgarden M."/>
            <person name="Gevers D."/>
            <person name="Morotomi M."/>
            <person name="Walker B."/>
            <person name="Young S.K."/>
            <person name="Zeng Q."/>
            <person name="Gargeya S."/>
            <person name="Fitzgerald M."/>
            <person name="Haas B."/>
            <person name="Abouelleil A."/>
            <person name="Alvarado L."/>
            <person name="Arachchi H.M."/>
            <person name="Berlin A.M."/>
            <person name="Chapman S.B."/>
            <person name="Goldberg J."/>
            <person name="Griggs A."/>
            <person name="Gujja S."/>
            <person name="Hansen M."/>
            <person name="Howarth C."/>
            <person name="Imamovic A."/>
            <person name="Larimer J."/>
            <person name="McCowen C."/>
            <person name="Montmayeur A."/>
            <person name="Murphy C."/>
            <person name="Neiman D."/>
            <person name="Pearson M."/>
            <person name="Priest M."/>
            <person name="Roberts A."/>
            <person name="Saif S."/>
            <person name="Shea T."/>
            <person name="Sisk P."/>
            <person name="Sykes S."/>
            <person name="Wortman J."/>
            <person name="Nusbaum C."/>
            <person name="Birren B."/>
        </authorList>
    </citation>
    <scope>NUCLEOTIDE SEQUENCE [LARGE SCALE GENOMIC DNA]</scope>
    <source>
        <strain evidence="1 2">YIT 11860</strain>
    </source>
</reference>
<proteinExistence type="predicted"/>
<comment type="caution">
    <text evidence="1">The sequence shown here is derived from an EMBL/GenBank/DDBJ whole genome shotgun (WGS) entry which is preliminary data.</text>
</comment>
<protein>
    <submittedName>
        <fullName evidence="1">Uncharacterized protein</fullName>
    </submittedName>
</protein>
<organism evidence="1 2">
    <name type="scientific">Barnesiella intestinihominis YIT 11860</name>
    <dbReference type="NCBI Taxonomy" id="742726"/>
    <lineage>
        <taxon>Bacteria</taxon>
        <taxon>Pseudomonadati</taxon>
        <taxon>Bacteroidota</taxon>
        <taxon>Bacteroidia</taxon>
        <taxon>Bacteroidales</taxon>
        <taxon>Barnesiellaceae</taxon>
        <taxon>Barnesiella</taxon>
    </lineage>
</organism>
<sequence>MESFQSSIFDEESKRGEKEKYNPFHSLKFRSIPTKFLLSRLSFPRLGRKYIIIQHIGEEEILCLK</sequence>